<gene>
    <name evidence="2" type="ORF">LMG27198_29450</name>
</gene>
<evidence type="ECO:0000256" key="1">
    <source>
        <dbReference type="SAM" id="MobiDB-lite"/>
    </source>
</evidence>
<protein>
    <submittedName>
        <fullName evidence="2">Uncharacterized protein</fullName>
    </submittedName>
</protein>
<comment type="caution">
    <text evidence="2">The sequence shown here is derived from an EMBL/GenBank/DDBJ whole genome shotgun (WGS) entry which is preliminary data.</text>
</comment>
<evidence type="ECO:0000313" key="2">
    <source>
        <dbReference type="EMBL" id="GLI93953.1"/>
    </source>
</evidence>
<dbReference type="AlphaFoldDB" id="A0A9W6LSU5"/>
<proteinExistence type="predicted"/>
<organism evidence="2 3">
    <name type="scientific">Methylocystis echinoides</name>
    <dbReference type="NCBI Taxonomy" id="29468"/>
    <lineage>
        <taxon>Bacteria</taxon>
        <taxon>Pseudomonadati</taxon>
        <taxon>Pseudomonadota</taxon>
        <taxon>Alphaproteobacteria</taxon>
        <taxon>Hyphomicrobiales</taxon>
        <taxon>Methylocystaceae</taxon>
        <taxon>Methylocystis</taxon>
    </lineage>
</organism>
<dbReference type="EMBL" id="BSEC01000001">
    <property type="protein sequence ID" value="GLI93953.1"/>
    <property type="molecule type" value="Genomic_DNA"/>
</dbReference>
<dbReference type="Proteomes" id="UP001144323">
    <property type="component" value="Unassembled WGS sequence"/>
</dbReference>
<accession>A0A9W6LSU5</accession>
<feature type="region of interest" description="Disordered" evidence="1">
    <location>
        <begin position="33"/>
        <end position="59"/>
    </location>
</feature>
<reference evidence="2" key="1">
    <citation type="journal article" date="2023" name="Int. J. Syst. Evol. Microbiol.">
        <title>Methylocystis iwaonis sp. nov., a type II methane-oxidizing bacterium from surface soil of a rice paddy field in Japan, and emended description of the genus Methylocystis (ex Whittenbury et al. 1970) Bowman et al. 1993.</title>
        <authorList>
            <person name="Kaise H."/>
            <person name="Sawadogo J.B."/>
            <person name="Alam M.S."/>
            <person name="Ueno C."/>
            <person name="Dianou D."/>
            <person name="Shinjo R."/>
            <person name="Asakawa S."/>
        </authorList>
    </citation>
    <scope>NUCLEOTIDE SEQUENCE</scope>
    <source>
        <strain evidence="2">LMG27198</strain>
    </source>
</reference>
<name>A0A9W6LSU5_9HYPH</name>
<evidence type="ECO:0000313" key="3">
    <source>
        <dbReference type="Proteomes" id="UP001144323"/>
    </source>
</evidence>
<keyword evidence="3" id="KW-1185">Reference proteome</keyword>
<sequence>MALPREAQQSKENQGFADIFGEITPIECKGVSRTLPKKIAPPEAGRSGGASNAKQGLVSHNDPTRTALFLQAHSAFTPPGLTPNQLEAHRRDQLARLRLGLPLRRSADEIDESFNRPLTRAEIIALEGLK</sequence>